<organism evidence="1 2">
    <name type="scientific">Protopolystoma xenopodis</name>
    <dbReference type="NCBI Taxonomy" id="117903"/>
    <lineage>
        <taxon>Eukaryota</taxon>
        <taxon>Metazoa</taxon>
        <taxon>Spiralia</taxon>
        <taxon>Lophotrochozoa</taxon>
        <taxon>Platyhelminthes</taxon>
        <taxon>Monogenea</taxon>
        <taxon>Polyopisthocotylea</taxon>
        <taxon>Polystomatidea</taxon>
        <taxon>Polystomatidae</taxon>
        <taxon>Protopolystoma</taxon>
    </lineage>
</organism>
<gene>
    <name evidence="1" type="ORF">PXEA_LOCUS15122</name>
</gene>
<dbReference type="AlphaFoldDB" id="A0A3S5FDX2"/>
<reference evidence="1" key="1">
    <citation type="submission" date="2018-11" db="EMBL/GenBank/DDBJ databases">
        <authorList>
            <consortium name="Pathogen Informatics"/>
        </authorList>
    </citation>
    <scope>NUCLEOTIDE SEQUENCE</scope>
</reference>
<dbReference type="GO" id="GO:0042765">
    <property type="term" value="C:GPI-anchor transamidase complex"/>
    <property type="evidence" value="ECO:0007669"/>
    <property type="project" value="InterPro"/>
</dbReference>
<name>A0A3S5FDX2_9PLAT</name>
<dbReference type="Pfam" id="PF04114">
    <property type="entry name" value="Gaa1"/>
    <property type="match status" value="1"/>
</dbReference>
<sequence length="81" mass="8966">SFNFYTSSEFWSYDRLDNLKGLVTAVWTQASGSPSGLHGLLMNYQVPALTLTTVSPGDSSKNYQYDQMVADGGRHLIVMTK</sequence>
<keyword evidence="2" id="KW-1185">Reference proteome</keyword>
<feature type="non-terminal residue" evidence="1">
    <location>
        <position position="1"/>
    </location>
</feature>
<comment type="caution">
    <text evidence="1">The sequence shown here is derived from an EMBL/GenBank/DDBJ whole genome shotgun (WGS) entry which is preliminary data.</text>
</comment>
<dbReference type="EMBL" id="CAAALY010052551">
    <property type="protein sequence ID" value="VEL21682.1"/>
    <property type="molecule type" value="Genomic_DNA"/>
</dbReference>
<evidence type="ECO:0000313" key="2">
    <source>
        <dbReference type="Proteomes" id="UP000784294"/>
    </source>
</evidence>
<dbReference type="InterPro" id="IPR007246">
    <property type="entry name" value="Gaa1"/>
</dbReference>
<dbReference type="Proteomes" id="UP000784294">
    <property type="component" value="Unassembled WGS sequence"/>
</dbReference>
<protein>
    <submittedName>
        <fullName evidence="1">Uncharacterized protein</fullName>
    </submittedName>
</protein>
<dbReference type="OrthoDB" id="445301at2759"/>
<accession>A0A3S5FDX2</accession>
<evidence type="ECO:0000313" key="1">
    <source>
        <dbReference type="EMBL" id="VEL21682.1"/>
    </source>
</evidence>
<proteinExistence type="predicted"/>